<dbReference type="SUPFAM" id="SSF51905">
    <property type="entry name" value="FAD/NAD(P)-binding domain"/>
    <property type="match status" value="1"/>
</dbReference>
<dbReference type="GO" id="GO:0016491">
    <property type="term" value="F:oxidoreductase activity"/>
    <property type="evidence" value="ECO:0007669"/>
    <property type="project" value="UniProtKB-KW"/>
</dbReference>
<proteinExistence type="predicted"/>
<organism evidence="6 7">
    <name type="scientific">Geobacillus proteiniphilus</name>
    <dbReference type="NCBI Taxonomy" id="860353"/>
    <lineage>
        <taxon>Bacteria</taxon>
        <taxon>Bacillati</taxon>
        <taxon>Bacillota</taxon>
        <taxon>Bacilli</taxon>
        <taxon>Bacillales</taxon>
        <taxon>Anoxybacillaceae</taxon>
        <taxon>Geobacillus</taxon>
    </lineage>
</organism>
<sequence>MDPFSICDKVMNDSANIQNKEAVTMYDIAIIGAGPAGASAAIFAAKAGKKTVLFDSDKGMTKRAWVENHYGVPEISGPELVETGKRQAAKFGAELVETQVTDVQKTDGGFRLETENGSFEAKHVIFATGVATDLAEKIGLRTKPGTEPRIKTVIDVDANGKTNIDGIWAAGTVAGVSVHTIITAGDGAKVAINVISELNGERYVDHDVLKK</sequence>
<evidence type="ECO:0000313" key="7">
    <source>
        <dbReference type="Proteomes" id="UP000186030"/>
    </source>
</evidence>
<keyword evidence="4" id="KW-0560">Oxidoreductase</keyword>
<dbReference type="Proteomes" id="UP000186030">
    <property type="component" value="Unassembled WGS sequence"/>
</dbReference>
<keyword evidence="3" id="KW-0285">Flavoprotein</keyword>
<comment type="subunit">
    <text evidence="2">Homodimer.</text>
</comment>
<dbReference type="InterPro" id="IPR036188">
    <property type="entry name" value="FAD/NAD-bd_sf"/>
</dbReference>
<dbReference type="EMBL" id="MQMG01000026">
    <property type="protein sequence ID" value="OKO92989.1"/>
    <property type="molecule type" value="Genomic_DNA"/>
</dbReference>
<dbReference type="InterPro" id="IPR050097">
    <property type="entry name" value="Ferredoxin-NADP_redctase_2"/>
</dbReference>
<evidence type="ECO:0000256" key="4">
    <source>
        <dbReference type="ARBA" id="ARBA00023002"/>
    </source>
</evidence>
<accession>A0A1Q5SY97</accession>
<comment type="caution">
    <text evidence="6">The sequence shown here is derived from an EMBL/GenBank/DDBJ whole genome shotgun (WGS) entry which is preliminary data.</text>
</comment>
<name>A0A1Q5SY97_9BACL</name>
<dbReference type="Gene3D" id="3.50.50.60">
    <property type="entry name" value="FAD/NAD(P)-binding domain"/>
    <property type="match status" value="1"/>
</dbReference>
<protein>
    <submittedName>
        <fullName evidence="6">Thioredoxin reductase</fullName>
    </submittedName>
</protein>
<reference evidence="7" key="2">
    <citation type="submission" date="2017-01" db="EMBL/GenBank/DDBJ databases">
        <title>Genome sequencing and annotation of Geobacillus sp. 1017, a Hydrocarbon-Oxidizing Thermophilic Bacterium Isolated from a Heavy Oil Reservoir (China).</title>
        <authorList>
            <person name="Kadnikov V.V."/>
            <person name="Mardanov A.V."/>
            <person name="Poltaraus A.B."/>
            <person name="Sokolova D.S."/>
            <person name="Semenova E.M."/>
            <person name="Ravin N.V."/>
            <person name="Tourova T.P."/>
            <person name="Nazina T.N."/>
        </authorList>
    </citation>
    <scope>NUCLEOTIDE SEQUENCE [LARGE SCALE GENOMIC DNA]</scope>
    <source>
        <strain evidence="7">1017</strain>
    </source>
</reference>
<reference evidence="6 7" key="1">
    <citation type="submission" date="2016-11" db="EMBL/GenBank/DDBJ databases">
        <authorList>
            <person name="Kadnikov V."/>
            <person name="Nazina T."/>
        </authorList>
    </citation>
    <scope>NUCLEOTIDE SEQUENCE [LARGE SCALE GENOMIC DNA]</scope>
    <source>
        <strain evidence="6 7">1017</strain>
    </source>
</reference>
<gene>
    <name evidence="6" type="ORF">BRO54_2153</name>
</gene>
<dbReference type="PRINTS" id="PR00469">
    <property type="entry name" value="PNDRDTASEII"/>
</dbReference>
<evidence type="ECO:0000256" key="2">
    <source>
        <dbReference type="ARBA" id="ARBA00011738"/>
    </source>
</evidence>
<comment type="cofactor">
    <cofactor evidence="1">
        <name>FAD</name>
        <dbReference type="ChEBI" id="CHEBI:57692"/>
    </cofactor>
</comment>
<evidence type="ECO:0000259" key="5">
    <source>
        <dbReference type="Pfam" id="PF07992"/>
    </source>
</evidence>
<dbReference type="AlphaFoldDB" id="A0A1Q5SY97"/>
<dbReference type="PANTHER" id="PTHR48105">
    <property type="entry name" value="THIOREDOXIN REDUCTASE 1-RELATED-RELATED"/>
    <property type="match status" value="1"/>
</dbReference>
<dbReference type="PRINTS" id="PR00368">
    <property type="entry name" value="FADPNR"/>
</dbReference>
<dbReference type="Pfam" id="PF07992">
    <property type="entry name" value="Pyr_redox_2"/>
    <property type="match status" value="1"/>
</dbReference>
<dbReference type="InterPro" id="IPR023753">
    <property type="entry name" value="FAD/NAD-binding_dom"/>
</dbReference>
<evidence type="ECO:0000256" key="1">
    <source>
        <dbReference type="ARBA" id="ARBA00001974"/>
    </source>
</evidence>
<feature type="domain" description="FAD/NAD(P)-binding" evidence="5">
    <location>
        <begin position="26"/>
        <end position="131"/>
    </location>
</feature>
<evidence type="ECO:0000256" key="3">
    <source>
        <dbReference type="ARBA" id="ARBA00022630"/>
    </source>
</evidence>
<evidence type="ECO:0000313" key="6">
    <source>
        <dbReference type="EMBL" id="OKO92989.1"/>
    </source>
</evidence>